<gene>
    <name evidence="7" type="ORF">BJI67_03685</name>
</gene>
<keyword evidence="3 5" id="KW-0378">Hydrolase</keyword>
<dbReference type="InterPro" id="IPR029045">
    <property type="entry name" value="ClpP/crotonase-like_dom_sf"/>
</dbReference>
<evidence type="ECO:0000256" key="5">
    <source>
        <dbReference type="RuleBase" id="RU004404"/>
    </source>
</evidence>
<dbReference type="Pfam" id="PF17820">
    <property type="entry name" value="PDZ_6"/>
    <property type="match status" value="1"/>
</dbReference>
<dbReference type="PROSITE" id="PS50106">
    <property type="entry name" value="PDZ"/>
    <property type="match status" value="1"/>
</dbReference>
<dbReference type="SMART" id="SM00228">
    <property type="entry name" value="PDZ"/>
    <property type="match status" value="1"/>
</dbReference>
<keyword evidence="4 5" id="KW-0720">Serine protease</keyword>
<evidence type="ECO:0000313" key="7">
    <source>
        <dbReference type="EMBL" id="AOV16291.1"/>
    </source>
</evidence>
<proteinExistence type="inferred from homology"/>
<evidence type="ECO:0000256" key="2">
    <source>
        <dbReference type="ARBA" id="ARBA00022670"/>
    </source>
</evidence>
<keyword evidence="2 5" id="KW-0645">Protease</keyword>
<dbReference type="PANTHER" id="PTHR32060:SF30">
    <property type="entry name" value="CARBOXY-TERMINAL PROCESSING PROTEASE CTPA"/>
    <property type="match status" value="1"/>
</dbReference>
<feature type="domain" description="PDZ" evidence="6">
    <location>
        <begin position="86"/>
        <end position="155"/>
    </location>
</feature>
<dbReference type="CDD" id="cd06782">
    <property type="entry name" value="cpPDZ_CPP-like"/>
    <property type="match status" value="1"/>
</dbReference>
<dbReference type="Gene3D" id="2.30.42.10">
    <property type="match status" value="1"/>
</dbReference>
<comment type="similarity">
    <text evidence="1 5">Belongs to the peptidase S41A family.</text>
</comment>
<evidence type="ECO:0000313" key="8">
    <source>
        <dbReference type="Proteomes" id="UP000095342"/>
    </source>
</evidence>
<evidence type="ECO:0000256" key="1">
    <source>
        <dbReference type="ARBA" id="ARBA00009179"/>
    </source>
</evidence>
<dbReference type="EMBL" id="CP017448">
    <property type="protein sequence ID" value="AOV16291.1"/>
    <property type="molecule type" value="Genomic_DNA"/>
</dbReference>
<dbReference type="AlphaFoldDB" id="A0A1D8K5Q1"/>
<dbReference type="InterPro" id="IPR004447">
    <property type="entry name" value="Peptidase_S41A"/>
</dbReference>
<evidence type="ECO:0000259" key="6">
    <source>
        <dbReference type="PROSITE" id="PS50106"/>
    </source>
</evidence>
<dbReference type="SMART" id="SM00245">
    <property type="entry name" value="TSPc"/>
    <property type="match status" value="1"/>
</dbReference>
<name>A0A1D8K5Q1_9GAMM</name>
<sequence length="415" mass="44225">MLVFVFGLVAGVFIDRQYLAGVVPAAVVPLRAVPDFLLMSRAWNLIDAHYVDRASIKPKDMTYAAISGMVDSLGDTGHSTFLTPDMVKMADSVISGHFAGIGAEVRLKGRQVIIVTPLDGTPAQRAHLRPGDIILKVDGKDVTGQPLGEVVDHIRGPVGTEVVLELMDPTTGKTRTVTLVRAKIPIHTVSWHMLPGTAVADVRISSFSKGTAEELSHALAAAREAGARGILLDLRNDPGGLLTEAIDVASQFVTSGNVMLERNVRGRVRAVPVNPDVPKIHLPVVILVNGGTASAAEIVAGALKDDLHAPLIGEKTFGTGTVLQQFMLPDGAALLLAVEEWLTPNGHSFWHKGLAPTEKVALPANALMLRPDAMKDLTTEGLRKSDDTQLLAGLKMLEQRMQKTAQETVAVLGTH</sequence>
<dbReference type="SUPFAM" id="SSF52096">
    <property type="entry name" value="ClpP/crotonase"/>
    <property type="match status" value="1"/>
</dbReference>
<organism evidence="7 8">
    <name type="scientific">Acidihalobacter aeolianus</name>
    <dbReference type="NCBI Taxonomy" id="2792603"/>
    <lineage>
        <taxon>Bacteria</taxon>
        <taxon>Pseudomonadati</taxon>
        <taxon>Pseudomonadota</taxon>
        <taxon>Gammaproteobacteria</taxon>
        <taxon>Chromatiales</taxon>
        <taxon>Ectothiorhodospiraceae</taxon>
        <taxon>Acidihalobacter</taxon>
    </lineage>
</organism>
<dbReference type="SUPFAM" id="SSF50156">
    <property type="entry name" value="PDZ domain-like"/>
    <property type="match status" value="1"/>
</dbReference>
<keyword evidence="8" id="KW-1185">Reference proteome</keyword>
<dbReference type="GO" id="GO:0007165">
    <property type="term" value="P:signal transduction"/>
    <property type="evidence" value="ECO:0007669"/>
    <property type="project" value="TreeGrafter"/>
</dbReference>
<dbReference type="CDD" id="cd07560">
    <property type="entry name" value="Peptidase_S41_CPP"/>
    <property type="match status" value="1"/>
</dbReference>
<dbReference type="GO" id="GO:0008236">
    <property type="term" value="F:serine-type peptidase activity"/>
    <property type="evidence" value="ECO:0007669"/>
    <property type="project" value="UniProtKB-KW"/>
</dbReference>
<dbReference type="Proteomes" id="UP000095342">
    <property type="component" value="Chromosome"/>
</dbReference>
<dbReference type="GO" id="GO:0006508">
    <property type="term" value="P:proteolysis"/>
    <property type="evidence" value="ECO:0007669"/>
    <property type="project" value="UniProtKB-KW"/>
</dbReference>
<reference evidence="7 8" key="1">
    <citation type="submission" date="2016-09" db="EMBL/GenBank/DDBJ databases">
        <title>Acidihalobacter prosperus V6 (DSM14174).</title>
        <authorList>
            <person name="Khaleque H.N."/>
            <person name="Ramsay J.P."/>
            <person name="Murphy R.J.T."/>
            <person name="Kaksonen A.H."/>
            <person name="Boxall N.J."/>
            <person name="Watkin E.L.J."/>
        </authorList>
    </citation>
    <scope>NUCLEOTIDE SEQUENCE [LARGE SCALE GENOMIC DNA]</scope>
    <source>
        <strain evidence="7 8">V6</strain>
    </source>
</reference>
<dbReference type="Pfam" id="PF03572">
    <property type="entry name" value="Peptidase_S41"/>
    <property type="match status" value="1"/>
</dbReference>
<evidence type="ECO:0000256" key="3">
    <source>
        <dbReference type="ARBA" id="ARBA00022801"/>
    </source>
</evidence>
<dbReference type="InterPro" id="IPR036034">
    <property type="entry name" value="PDZ_sf"/>
</dbReference>
<dbReference type="Gene3D" id="3.30.750.44">
    <property type="match status" value="1"/>
</dbReference>
<dbReference type="NCBIfam" id="TIGR00225">
    <property type="entry name" value="prc"/>
    <property type="match status" value="1"/>
</dbReference>
<dbReference type="PANTHER" id="PTHR32060">
    <property type="entry name" value="TAIL-SPECIFIC PROTEASE"/>
    <property type="match status" value="1"/>
</dbReference>
<dbReference type="FunFam" id="2.30.42.10:FF:000063">
    <property type="entry name" value="Peptidase, S41 family"/>
    <property type="match status" value="1"/>
</dbReference>
<dbReference type="GO" id="GO:0004175">
    <property type="term" value="F:endopeptidase activity"/>
    <property type="evidence" value="ECO:0007669"/>
    <property type="project" value="TreeGrafter"/>
</dbReference>
<dbReference type="Gene3D" id="3.90.226.10">
    <property type="entry name" value="2-enoyl-CoA Hydratase, Chain A, domain 1"/>
    <property type="match status" value="1"/>
</dbReference>
<dbReference type="GO" id="GO:0030288">
    <property type="term" value="C:outer membrane-bounded periplasmic space"/>
    <property type="evidence" value="ECO:0007669"/>
    <property type="project" value="TreeGrafter"/>
</dbReference>
<accession>A0A1D8K5Q1</accession>
<evidence type="ECO:0000256" key="4">
    <source>
        <dbReference type="ARBA" id="ARBA00022825"/>
    </source>
</evidence>
<dbReference type="InterPro" id="IPR041489">
    <property type="entry name" value="PDZ_6"/>
</dbReference>
<dbReference type="InterPro" id="IPR005151">
    <property type="entry name" value="Tail-specific_protease"/>
</dbReference>
<dbReference type="InterPro" id="IPR001478">
    <property type="entry name" value="PDZ"/>
</dbReference>
<protein>
    <recommendedName>
        <fullName evidence="6">PDZ domain-containing protein</fullName>
    </recommendedName>
</protein>
<dbReference type="KEGG" id="aaeo:BJI67_03685"/>